<dbReference type="GeneID" id="20306163"/>
<dbReference type="VEuPathDB" id="FungiDB:HMPREF1120_01524"/>
<proteinExistence type="predicted"/>
<evidence type="ECO:0000256" key="1">
    <source>
        <dbReference type="SAM" id="MobiDB-lite"/>
    </source>
</evidence>
<feature type="region of interest" description="Disordered" evidence="1">
    <location>
        <begin position="190"/>
        <end position="225"/>
    </location>
</feature>
<sequence>MAHLVHGKGCECPSCRRDADRHAPGCICTVCVRRIQQHENSSWESQLPSYSLPHREMQRDTEFYSSSDSVLQAPSVYQSLATETPSANAPMESRRGSHTSIPSASQGAKDDRLEAPRKAEDTPQQTSFAPAPALFTGPIVYSPNPSNVELREWALTSPVRPAPVIHPIGVLRTVEQTVPPSTGFSIFPKDETVTAAKPQESARLQKDVPEPSEKPASLTQDFPTLPQGKAVEMTRPQTFAAAVKATPQLPRQDASCHTHS</sequence>
<name>H6BSC4_EXODN</name>
<gene>
    <name evidence="2" type="ORF">HMPREF1120_01524</name>
</gene>
<organism evidence="2 3">
    <name type="scientific">Exophiala dermatitidis (strain ATCC 34100 / CBS 525.76 / NIH/UT8656)</name>
    <name type="common">Black yeast</name>
    <name type="synonym">Wangiella dermatitidis</name>
    <dbReference type="NCBI Taxonomy" id="858893"/>
    <lineage>
        <taxon>Eukaryota</taxon>
        <taxon>Fungi</taxon>
        <taxon>Dikarya</taxon>
        <taxon>Ascomycota</taxon>
        <taxon>Pezizomycotina</taxon>
        <taxon>Eurotiomycetes</taxon>
        <taxon>Chaetothyriomycetidae</taxon>
        <taxon>Chaetothyriales</taxon>
        <taxon>Herpotrichiellaceae</taxon>
        <taxon>Exophiala</taxon>
    </lineage>
</organism>
<dbReference type="EMBL" id="JH226131">
    <property type="protein sequence ID" value="EHY53330.1"/>
    <property type="molecule type" value="Genomic_DNA"/>
</dbReference>
<dbReference type="RefSeq" id="XP_009153791.1">
    <property type="nucleotide sequence ID" value="XM_009155543.1"/>
</dbReference>
<feature type="compositionally biased region" description="Basic and acidic residues" evidence="1">
    <location>
        <begin position="203"/>
        <end position="213"/>
    </location>
</feature>
<feature type="compositionally biased region" description="Basic and acidic residues" evidence="1">
    <location>
        <begin position="108"/>
        <end position="121"/>
    </location>
</feature>
<protein>
    <submittedName>
        <fullName evidence="2">Uncharacterized protein</fullName>
    </submittedName>
</protein>
<reference evidence="2" key="1">
    <citation type="submission" date="2011-07" db="EMBL/GenBank/DDBJ databases">
        <title>The Genome Sequence of Exophiala (Wangiella) dermatitidis NIH/UT8656.</title>
        <authorList>
            <consortium name="The Broad Institute Genome Sequencing Platform"/>
            <person name="Cuomo C."/>
            <person name="Wang Z."/>
            <person name="Hunicke-Smith S."/>
            <person name="Szanislo P.J."/>
            <person name="Earl A."/>
            <person name="Young S.K."/>
            <person name="Zeng Q."/>
            <person name="Gargeya S."/>
            <person name="Fitzgerald M."/>
            <person name="Haas B."/>
            <person name="Abouelleil A."/>
            <person name="Alvarado L."/>
            <person name="Arachchi H.M."/>
            <person name="Berlin A."/>
            <person name="Brown A."/>
            <person name="Chapman S.B."/>
            <person name="Chen Z."/>
            <person name="Dunbar C."/>
            <person name="Freedman E."/>
            <person name="Gearin G."/>
            <person name="Gellesch M."/>
            <person name="Goldberg J."/>
            <person name="Griggs A."/>
            <person name="Gujja S."/>
            <person name="Heiman D."/>
            <person name="Howarth C."/>
            <person name="Larson L."/>
            <person name="Lui A."/>
            <person name="MacDonald P.J.P."/>
            <person name="Montmayeur A."/>
            <person name="Murphy C."/>
            <person name="Neiman D."/>
            <person name="Pearson M."/>
            <person name="Priest M."/>
            <person name="Roberts A."/>
            <person name="Saif S."/>
            <person name="Shea T."/>
            <person name="Shenoy N."/>
            <person name="Sisk P."/>
            <person name="Stolte C."/>
            <person name="Sykes S."/>
            <person name="Wortman J."/>
            <person name="Nusbaum C."/>
            <person name="Birren B."/>
        </authorList>
    </citation>
    <scope>NUCLEOTIDE SEQUENCE</scope>
    <source>
        <strain evidence="2">NIH/UT8656</strain>
    </source>
</reference>
<evidence type="ECO:0000313" key="2">
    <source>
        <dbReference type="EMBL" id="EHY53330.1"/>
    </source>
</evidence>
<keyword evidence="3" id="KW-1185">Reference proteome</keyword>
<accession>H6BSC4</accession>
<dbReference type="InParanoid" id="H6BSC4"/>
<dbReference type="HOGENOM" id="CLU_1069710_0_0_1"/>
<dbReference type="Proteomes" id="UP000007304">
    <property type="component" value="Unassembled WGS sequence"/>
</dbReference>
<evidence type="ECO:0000313" key="3">
    <source>
        <dbReference type="Proteomes" id="UP000007304"/>
    </source>
</evidence>
<dbReference type="AlphaFoldDB" id="H6BSC4"/>
<feature type="region of interest" description="Disordered" evidence="1">
    <location>
        <begin position="84"/>
        <end position="131"/>
    </location>
</feature>